<organism evidence="10 11">
    <name type="scientific">Apolygus lucorum</name>
    <name type="common">Small green plant bug</name>
    <name type="synonym">Lygocoris lucorum</name>
    <dbReference type="NCBI Taxonomy" id="248454"/>
    <lineage>
        <taxon>Eukaryota</taxon>
        <taxon>Metazoa</taxon>
        <taxon>Ecdysozoa</taxon>
        <taxon>Arthropoda</taxon>
        <taxon>Hexapoda</taxon>
        <taxon>Insecta</taxon>
        <taxon>Pterygota</taxon>
        <taxon>Neoptera</taxon>
        <taxon>Paraneoptera</taxon>
        <taxon>Hemiptera</taxon>
        <taxon>Heteroptera</taxon>
        <taxon>Panheteroptera</taxon>
        <taxon>Cimicomorpha</taxon>
        <taxon>Miridae</taxon>
        <taxon>Mirini</taxon>
        <taxon>Apolygus</taxon>
    </lineage>
</organism>
<dbReference type="GO" id="GO:0008270">
    <property type="term" value="F:zinc ion binding"/>
    <property type="evidence" value="ECO:0007669"/>
    <property type="project" value="UniProtKB-KW"/>
</dbReference>
<dbReference type="Gene3D" id="3.30.160.60">
    <property type="entry name" value="Classic Zinc Finger"/>
    <property type="match status" value="10"/>
</dbReference>
<feature type="domain" description="C2H2-type" evidence="9">
    <location>
        <begin position="521"/>
        <end position="548"/>
    </location>
</feature>
<feature type="compositionally biased region" description="Polar residues" evidence="8">
    <location>
        <begin position="412"/>
        <end position="424"/>
    </location>
</feature>
<sequence>MTQDENVVEIGGVDGVFIMFKEDGLIIQEFNMSVVDEHEVTPGDSVSLEYSTSNLKVETNGDSLPPVCSPPNVEIETVCESISSVGSPPNVQIETAYEPVSPPNSPLNLVVSKAEPVLPVYDSSIPQVEIVDEPLSSDYSSINPEVATVCGIVSPVCSLSNLQVPTAPNVPQFTDAVDRDLRRSFSVQENLPYQEINDHKDGPSRKSKSFDDLARYLDDRSAQRGDMGEMSYTCHSCGYKAPRLGTLRIHMETHTMERTYDHLYLHHGGRLMSVPSEPEIILVEENHTLYGGDDNGAGQKKDVKYEYPEHRNSGLIEDTGKPENTQLDGKLFFCFSCGYKALRLGTLKRHMKTHTFDKPFSGKHSQLGQLSGHKLTRSGENPYASDELYSGVSELAQVKDHMRTHIGKKQCESAQQVHKTSNSILRKGDDGKGYQRSVSDEIETRTKMLTRSGNKARLAHQNSHREEKPFGCDDHLRTHPEEKAYDTKAGPSKSSKRRKIQNKKSFQLKISLRTPSGDKPYPCGSCSFKSRTRRDLKTHEMIHTGDKPYGCSICSYRGRQITHLADHMRTHSSEKPFGCQICDFRTKYQPYLRYHMRIHSGDKPFTCYYCGYKARFRDRIVKHMTIHVTDKLYACDQCDFRTRQGWYLKSHKKIHFAEKPLICAHCDFQTKSKECLKAHLKRHTGEKPYSCDVCDYKARYRVNLTLHVRTHTGEKPYPCSSCSYRGRNSTHLKLHMKNNHPGEKWPVSYDD</sequence>
<keyword evidence="11" id="KW-1185">Reference proteome</keyword>
<gene>
    <name evidence="10" type="ORF">GE061_004718</name>
</gene>
<feature type="domain" description="C2H2-type" evidence="9">
    <location>
        <begin position="717"/>
        <end position="745"/>
    </location>
</feature>
<dbReference type="GO" id="GO:0005634">
    <property type="term" value="C:nucleus"/>
    <property type="evidence" value="ECO:0007669"/>
    <property type="project" value="TreeGrafter"/>
</dbReference>
<evidence type="ECO:0000256" key="1">
    <source>
        <dbReference type="ARBA" id="ARBA00003767"/>
    </source>
</evidence>
<dbReference type="FunFam" id="3.30.160.60:FF:000100">
    <property type="entry name" value="Zinc finger 45-like"/>
    <property type="match status" value="1"/>
</dbReference>
<proteinExistence type="predicted"/>
<keyword evidence="6" id="KW-0539">Nucleus</keyword>
<dbReference type="GO" id="GO:0048598">
    <property type="term" value="P:embryonic morphogenesis"/>
    <property type="evidence" value="ECO:0007669"/>
    <property type="project" value="UniProtKB-ARBA"/>
</dbReference>
<feature type="domain" description="C2H2-type" evidence="9">
    <location>
        <begin position="577"/>
        <end position="604"/>
    </location>
</feature>
<feature type="domain" description="C2H2-type" evidence="9">
    <location>
        <begin position="689"/>
        <end position="716"/>
    </location>
</feature>
<dbReference type="GO" id="GO:0001228">
    <property type="term" value="F:DNA-binding transcription activator activity, RNA polymerase II-specific"/>
    <property type="evidence" value="ECO:0007669"/>
    <property type="project" value="TreeGrafter"/>
</dbReference>
<name>A0A8S9WZH6_APOLU</name>
<dbReference type="InterPro" id="IPR036236">
    <property type="entry name" value="Znf_C2H2_sf"/>
</dbReference>
<dbReference type="InterPro" id="IPR013087">
    <property type="entry name" value="Znf_C2H2_type"/>
</dbReference>
<dbReference type="Proteomes" id="UP000466442">
    <property type="component" value="Linkage Group LG12"/>
</dbReference>
<dbReference type="OrthoDB" id="6077919at2759"/>
<reference evidence="10" key="1">
    <citation type="journal article" date="2021" name="Mol. Ecol. Resour.">
        <title>Apolygus lucorum genome provides insights into omnivorousness and mesophyll feeding.</title>
        <authorList>
            <person name="Liu Y."/>
            <person name="Liu H."/>
            <person name="Wang H."/>
            <person name="Huang T."/>
            <person name="Liu B."/>
            <person name="Yang B."/>
            <person name="Yin L."/>
            <person name="Li B."/>
            <person name="Zhang Y."/>
            <person name="Zhang S."/>
            <person name="Jiang F."/>
            <person name="Zhang X."/>
            <person name="Ren Y."/>
            <person name="Wang B."/>
            <person name="Wang S."/>
            <person name="Lu Y."/>
            <person name="Wu K."/>
            <person name="Fan W."/>
            <person name="Wang G."/>
        </authorList>
    </citation>
    <scope>NUCLEOTIDE SEQUENCE</scope>
    <source>
        <strain evidence="10">12Hb</strain>
    </source>
</reference>
<feature type="domain" description="C2H2-type" evidence="9">
    <location>
        <begin position="332"/>
        <end position="359"/>
    </location>
</feature>
<evidence type="ECO:0000256" key="3">
    <source>
        <dbReference type="ARBA" id="ARBA00022737"/>
    </source>
</evidence>
<dbReference type="FunFam" id="3.30.160.60:FF:000624">
    <property type="entry name" value="zinc finger protein 697"/>
    <property type="match status" value="1"/>
</dbReference>
<feature type="domain" description="C2H2-type" evidence="9">
    <location>
        <begin position="633"/>
        <end position="660"/>
    </location>
</feature>
<feature type="domain" description="C2H2-type" evidence="9">
    <location>
        <begin position="232"/>
        <end position="259"/>
    </location>
</feature>
<evidence type="ECO:0000256" key="8">
    <source>
        <dbReference type="SAM" id="MobiDB-lite"/>
    </source>
</evidence>
<comment type="caution">
    <text evidence="10">The sequence shown here is derived from an EMBL/GenBank/DDBJ whole genome shotgun (WGS) entry which is preliminary data.</text>
</comment>
<evidence type="ECO:0000313" key="10">
    <source>
        <dbReference type="EMBL" id="KAF6202320.1"/>
    </source>
</evidence>
<evidence type="ECO:0000313" key="11">
    <source>
        <dbReference type="Proteomes" id="UP000466442"/>
    </source>
</evidence>
<feature type="region of interest" description="Disordered" evidence="8">
    <location>
        <begin position="411"/>
        <end position="437"/>
    </location>
</feature>
<dbReference type="GO" id="GO:0000978">
    <property type="term" value="F:RNA polymerase II cis-regulatory region sequence-specific DNA binding"/>
    <property type="evidence" value="ECO:0007669"/>
    <property type="project" value="TreeGrafter"/>
</dbReference>
<keyword evidence="4 7" id="KW-0863">Zinc-finger</keyword>
<feature type="region of interest" description="Disordered" evidence="8">
    <location>
        <begin position="452"/>
        <end position="506"/>
    </location>
</feature>
<keyword evidence="3" id="KW-0677">Repeat</keyword>
<evidence type="ECO:0000256" key="4">
    <source>
        <dbReference type="ARBA" id="ARBA00022771"/>
    </source>
</evidence>
<feature type="domain" description="C2H2-type" evidence="9">
    <location>
        <begin position="605"/>
        <end position="632"/>
    </location>
</feature>
<evidence type="ECO:0000256" key="7">
    <source>
        <dbReference type="PROSITE-ProRule" id="PRU00042"/>
    </source>
</evidence>
<evidence type="ECO:0000256" key="5">
    <source>
        <dbReference type="ARBA" id="ARBA00022833"/>
    </source>
</evidence>
<accession>A0A8S9WZH6</accession>
<keyword evidence="5" id="KW-0862">Zinc</keyword>
<dbReference type="AlphaFoldDB" id="A0A8S9WZH6"/>
<keyword evidence="2" id="KW-0479">Metal-binding</keyword>
<evidence type="ECO:0000256" key="2">
    <source>
        <dbReference type="ARBA" id="ARBA00022723"/>
    </source>
</evidence>
<dbReference type="PANTHER" id="PTHR24393">
    <property type="entry name" value="ZINC FINGER PROTEIN"/>
    <property type="match status" value="1"/>
</dbReference>
<feature type="compositionally biased region" description="Basic and acidic residues" evidence="8">
    <location>
        <begin position="463"/>
        <end position="486"/>
    </location>
</feature>
<dbReference type="SUPFAM" id="SSF57667">
    <property type="entry name" value="beta-beta-alpha zinc fingers"/>
    <property type="match status" value="7"/>
</dbReference>
<dbReference type="FunFam" id="3.30.160.60:FF:000634">
    <property type="entry name" value="Zinc finger X-chromosomal protein"/>
    <property type="match status" value="1"/>
</dbReference>
<protein>
    <recommendedName>
        <fullName evidence="9">C2H2-type domain-containing protein</fullName>
    </recommendedName>
</protein>
<feature type="domain" description="C2H2-type" evidence="9">
    <location>
        <begin position="549"/>
        <end position="576"/>
    </location>
</feature>
<dbReference type="EMBL" id="WIXP02000012">
    <property type="protein sequence ID" value="KAF6202320.1"/>
    <property type="molecule type" value="Genomic_DNA"/>
</dbReference>
<dbReference type="FunFam" id="3.30.160.60:FF:000446">
    <property type="entry name" value="Zinc finger protein"/>
    <property type="match status" value="2"/>
</dbReference>
<feature type="compositionally biased region" description="Basic and acidic residues" evidence="8">
    <location>
        <begin position="426"/>
        <end position="437"/>
    </location>
</feature>
<dbReference type="PROSITE" id="PS50157">
    <property type="entry name" value="ZINC_FINGER_C2H2_2"/>
    <property type="match status" value="10"/>
</dbReference>
<feature type="domain" description="C2H2-type" evidence="9">
    <location>
        <begin position="661"/>
        <end position="688"/>
    </location>
</feature>
<dbReference type="PANTHER" id="PTHR24393:SF163">
    <property type="entry name" value="GASTRULA ZINC FINGER PROTEIN XLCGF7.1-LIKE"/>
    <property type="match status" value="1"/>
</dbReference>
<comment type="function">
    <text evidence="1">May be involved in transcriptional regulation.</text>
</comment>
<evidence type="ECO:0000259" key="9">
    <source>
        <dbReference type="PROSITE" id="PS50157"/>
    </source>
</evidence>
<dbReference type="SMART" id="SM00355">
    <property type="entry name" value="ZnF_C2H2"/>
    <property type="match status" value="10"/>
</dbReference>
<evidence type="ECO:0000256" key="6">
    <source>
        <dbReference type="ARBA" id="ARBA00023242"/>
    </source>
</evidence>